<reference evidence="7" key="1">
    <citation type="submission" date="2017-04" db="EMBL/GenBank/DDBJ databases">
        <title>Function of individual gut microbiota members based on whole genome sequencing of pure cultures obtained from chicken caecum.</title>
        <authorList>
            <person name="Medvecky M."/>
            <person name="Cejkova D."/>
            <person name="Polansky O."/>
            <person name="Karasova D."/>
            <person name="Kubasova T."/>
            <person name="Cizek A."/>
            <person name="Rychlik I."/>
        </authorList>
    </citation>
    <scope>NUCLEOTIDE SEQUENCE [LARGE SCALE GENOMIC DNA]</scope>
    <source>
        <strain evidence="7">An180</strain>
    </source>
</reference>
<proteinExistence type="predicted"/>
<comment type="caution">
    <text evidence="6">The sequence shown here is derived from an EMBL/GenBank/DDBJ whole genome shotgun (WGS) entry which is preliminary data.</text>
</comment>
<evidence type="ECO:0000256" key="3">
    <source>
        <dbReference type="ARBA" id="ARBA00023159"/>
    </source>
</evidence>
<feature type="domain" description="HTH araC/xylS-type" evidence="5">
    <location>
        <begin position="185"/>
        <end position="283"/>
    </location>
</feature>
<accession>A0A1Y4LBS6</accession>
<keyword evidence="3" id="KW-0010">Activator</keyword>
<dbReference type="InterPro" id="IPR003313">
    <property type="entry name" value="AraC-bd"/>
</dbReference>
<organism evidence="6 7">
    <name type="scientific">Butyricicoccus pullicaecorum</name>
    <dbReference type="NCBI Taxonomy" id="501571"/>
    <lineage>
        <taxon>Bacteria</taxon>
        <taxon>Bacillati</taxon>
        <taxon>Bacillota</taxon>
        <taxon>Clostridia</taxon>
        <taxon>Eubacteriales</taxon>
        <taxon>Butyricicoccaceae</taxon>
        <taxon>Butyricicoccus</taxon>
    </lineage>
</organism>
<dbReference type="Pfam" id="PF12833">
    <property type="entry name" value="HTH_18"/>
    <property type="match status" value="1"/>
</dbReference>
<evidence type="ECO:0000259" key="5">
    <source>
        <dbReference type="PROSITE" id="PS01124"/>
    </source>
</evidence>
<name>A0A1Y4LBS6_9FIRM</name>
<dbReference type="SMART" id="SM00342">
    <property type="entry name" value="HTH_ARAC"/>
    <property type="match status" value="1"/>
</dbReference>
<evidence type="ECO:0000313" key="7">
    <source>
        <dbReference type="Proteomes" id="UP000195897"/>
    </source>
</evidence>
<sequence length="293" mass="33746">MHARSNRRMTMQDRKPLKTRTYVHELSLFARENLFYVKMAGEYHRVSDYRIERERMESLLVIYVTEGELTVCLGGKLMTAPAGSIVLLDCRRPHSYFSRQPVSLRWVHIQGNAVFAYAAQLRRRMEKCVIEQPDGLACQAFLGLFGLLQADHYLENSVSVAVHRFLGDLLEELQEKEYRPANHIMRAAAYIRENYMKDISVNDVAELHGMSVYHFIRMFGRQYGMPPHEYLTVQRIACAKKLLLFSNQSVKNIAQTCGYQTAAALNHAFQKQLGLSPSAFRAQQRCQNATFNS</sequence>
<keyword evidence="1" id="KW-0805">Transcription regulation</keyword>
<dbReference type="GO" id="GO:0043565">
    <property type="term" value="F:sequence-specific DNA binding"/>
    <property type="evidence" value="ECO:0007669"/>
    <property type="project" value="InterPro"/>
</dbReference>
<dbReference type="PANTHER" id="PTHR46796:SF6">
    <property type="entry name" value="ARAC SUBFAMILY"/>
    <property type="match status" value="1"/>
</dbReference>
<dbReference type="Proteomes" id="UP000195897">
    <property type="component" value="Unassembled WGS sequence"/>
</dbReference>
<dbReference type="EMBL" id="NFKK01000021">
    <property type="protein sequence ID" value="OUP51492.1"/>
    <property type="molecule type" value="Genomic_DNA"/>
</dbReference>
<evidence type="ECO:0000256" key="2">
    <source>
        <dbReference type="ARBA" id="ARBA00023125"/>
    </source>
</evidence>
<dbReference type="PROSITE" id="PS01124">
    <property type="entry name" value="HTH_ARAC_FAMILY_2"/>
    <property type="match status" value="1"/>
</dbReference>
<dbReference type="Gene3D" id="2.60.120.280">
    <property type="entry name" value="Regulatory protein AraC"/>
    <property type="match status" value="1"/>
</dbReference>
<dbReference type="AlphaFoldDB" id="A0A1Y4LBS6"/>
<dbReference type="Pfam" id="PF02311">
    <property type="entry name" value="AraC_binding"/>
    <property type="match status" value="1"/>
</dbReference>
<keyword evidence="2" id="KW-0238">DNA-binding</keyword>
<evidence type="ECO:0000256" key="1">
    <source>
        <dbReference type="ARBA" id="ARBA00023015"/>
    </source>
</evidence>
<dbReference type="Gene3D" id="1.10.10.60">
    <property type="entry name" value="Homeodomain-like"/>
    <property type="match status" value="2"/>
</dbReference>
<dbReference type="InterPro" id="IPR018060">
    <property type="entry name" value="HTH_AraC"/>
</dbReference>
<evidence type="ECO:0000256" key="4">
    <source>
        <dbReference type="ARBA" id="ARBA00023163"/>
    </source>
</evidence>
<gene>
    <name evidence="6" type="ORF">B5F17_12775</name>
</gene>
<dbReference type="InterPro" id="IPR009057">
    <property type="entry name" value="Homeodomain-like_sf"/>
</dbReference>
<dbReference type="PANTHER" id="PTHR46796">
    <property type="entry name" value="HTH-TYPE TRANSCRIPTIONAL ACTIVATOR RHAS-RELATED"/>
    <property type="match status" value="1"/>
</dbReference>
<dbReference type="GO" id="GO:0003700">
    <property type="term" value="F:DNA-binding transcription factor activity"/>
    <property type="evidence" value="ECO:0007669"/>
    <property type="project" value="InterPro"/>
</dbReference>
<keyword evidence="4" id="KW-0804">Transcription</keyword>
<dbReference type="InterPro" id="IPR050204">
    <property type="entry name" value="AraC_XylS_family_regulators"/>
</dbReference>
<protein>
    <recommendedName>
        <fullName evidence="5">HTH araC/xylS-type domain-containing protein</fullName>
    </recommendedName>
</protein>
<dbReference type="PROSITE" id="PS00041">
    <property type="entry name" value="HTH_ARAC_FAMILY_1"/>
    <property type="match status" value="1"/>
</dbReference>
<dbReference type="InterPro" id="IPR018062">
    <property type="entry name" value="HTH_AraC-typ_CS"/>
</dbReference>
<evidence type="ECO:0000313" key="6">
    <source>
        <dbReference type="EMBL" id="OUP51492.1"/>
    </source>
</evidence>
<dbReference type="SUPFAM" id="SSF46689">
    <property type="entry name" value="Homeodomain-like"/>
    <property type="match status" value="2"/>
</dbReference>
<dbReference type="InterPro" id="IPR037923">
    <property type="entry name" value="HTH-like"/>
</dbReference>
<dbReference type="SUPFAM" id="SSF51215">
    <property type="entry name" value="Regulatory protein AraC"/>
    <property type="match status" value="1"/>
</dbReference>